<accession>A0A2J7ZKS3</accession>
<dbReference type="InterPro" id="IPR013320">
    <property type="entry name" value="ConA-like_dom_sf"/>
</dbReference>
<proteinExistence type="predicted"/>
<dbReference type="SUPFAM" id="SSF49899">
    <property type="entry name" value="Concanavalin A-like lectins/glucanases"/>
    <property type="match status" value="1"/>
</dbReference>
<gene>
    <name evidence="1" type="ORF">TSOC_013284</name>
</gene>
<dbReference type="EMBL" id="PGGS01001124">
    <property type="protein sequence ID" value="PNH00869.1"/>
    <property type="molecule type" value="Genomic_DNA"/>
</dbReference>
<evidence type="ECO:0000313" key="2">
    <source>
        <dbReference type="Proteomes" id="UP000236333"/>
    </source>
</evidence>
<organism evidence="1 2">
    <name type="scientific">Tetrabaena socialis</name>
    <dbReference type="NCBI Taxonomy" id="47790"/>
    <lineage>
        <taxon>Eukaryota</taxon>
        <taxon>Viridiplantae</taxon>
        <taxon>Chlorophyta</taxon>
        <taxon>core chlorophytes</taxon>
        <taxon>Chlorophyceae</taxon>
        <taxon>CS clade</taxon>
        <taxon>Chlamydomonadales</taxon>
        <taxon>Tetrabaenaceae</taxon>
        <taxon>Tetrabaena</taxon>
    </lineage>
</organism>
<name>A0A2J7ZKS3_9CHLO</name>
<protein>
    <submittedName>
        <fullName evidence="1">Uncharacterized protein</fullName>
    </submittedName>
</protein>
<comment type="caution">
    <text evidence="1">The sequence shown here is derived from an EMBL/GenBank/DDBJ whole genome shotgun (WGS) entry which is preliminary data.</text>
</comment>
<reference evidence="1 2" key="1">
    <citation type="journal article" date="2017" name="Mol. Biol. Evol.">
        <title>The 4-celled Tetrabaena socialis nuclear genome reveals the essential components for genetic control of cell number at the origin of multicellularity in the volvocine lineage.</title>
        <authorList>
            <person name="Featherston J."/>
            <person name="Arakaki Y."/>
            <person name="Hanschen E.R."/>
            <person name="Ferris P.J."/>
            <person name="Michod R.E."/>
            <person name="Olson B.J.S.C."/>
            <person name="Nozaki H."/>
            <person name="Durand P.M."/>
        </authorList>
    </citation>
    <scope>NUCLEOTIDE SEQUENCE [LARGE SCALE GENOMIC DNA]</scope>
    <source>
        <strain evidence="1 2">NIES-571</strain>
    </source>
</reference>
<dbReference type="Proteomes" id="UP000236333">
    <property type="component" value="Unassembled WGS sequence"/>
</dbReference>
<evidence type="ECO:0000313" key="1">
    <source>
        <dbReference type="EMBL" id="PNH00869.1"/>
    </source>
</evidence>
<sequence length="253" mass="27183">MSTYKFSDLGTALNLTGPIKASTIITTNGGSTGAGTAGSNFNTTSYNSPKIYVDSSGKGVAFVNASSQYCMAAPASATFSLNKFVSSGVYDGMTVIAVLKFRTTVSYEYAANVYSNTAPNYECFIGRADTTNLYASDIYNGTSAINTFYITSNATITNNATQIFATTYKNISSTQYQVQHYRNNSTPLAMSVGVTRNGTIQNRTLNRVVLGALSPTSNFFNGVLYEYLVFNNCMTVSKIGSLMTTLKTKWNVA</sequence>
<keyword evidence="2" id="KW-1185">Reference proteome</keyword>
<dbReference type="AlphaFoldDB" id="A0A2J7ZKS3"/>